<sequence>MIAGKKLTNGGLTTSGFLRVGYANPYGASRNCPAEGAPEVDSAPPVDLPRTRDGEIDYDAYWDRIPEAVQLKPRFHYGTRCCPTVACDIHGLRDLSLVDALRAKSQRLLRECWAICLRDMSPSENDALNNEPFSKGRQRIPLVLLVLWAAVIASH</sequence>
<evidence type="ECO:0000313" key="2">
    <source>
        <dbReference type="Proteomes" id="UP001064048"/>
    </source>
</evidence>
<accession>A0ACC0J5V2</accession>
<dbReference type="Proteomes" id="UP001064048">
    <property type="component" value="Chromosome 14"/>
</dbReference>
<reference evidence="1 2" key="1">
    <citation type="journal article" date="2022" name="Genome Biol. Evol.">
        <title>The Spruce Budworm Genome: Reconstructing the Evolutionary History of Antifreeze Proteins.</title>
        <authorList>
            <person name="Beliveau C."/>
            <person name="Gagne P."/>
            <person name="Picq S."/>
            <person name="Vernygora O."/>
            <person name="Keeling C.I."/>
            <person name="Pinkney K."/>
            <person name="Doucet D."/>
            <person name="Wen F."/>
            <person name="Johnston J.S."/>
            <person name="Maaroufi H."/>
            <person name="Boyle B."/>
            <person name="Laroche J."/>
            <person name="Dewar K."/>
            <person name="Juretic N."/>
            <person name="Blackburn G."/>
            <person name="Nisole A."/>
            <person name="Brunet B."/>
            <person name="Brandao M."/>
            <person name="Lumley L."/>
            <person name="Duan J."/>
            <person name="Quan G."/>
            <person name="Lucarotti C.J."/>
            <person name="Roe A.D."/>
            <person name="Sperling F.A.H."/>
            <person name="Levesque R.C."/>
            <person name="Cusson M."/>
        </authorList>
    </citation>
    <scope>NUCLEOTIDE SEQUENCE [LARGE SCALE GENOMIC DNA]</scope>
    <source>
        <strain evidence="1">Glfc:IPQL:Cfum</strain>
    </source>
</reference>
<dbReference type="EMBL" id="CM046114">
    <property type="protein sequence ID" value="KAI8419799.1"/>
    <property type="molecule type" value="Genomic_DNA"/>
</dbReference>
<evidence type="ECO:0000313" key="1">
    <source>
        <dbReference type="EMBL" id="KAI8419799.1"/>
    </source>
</evidence>
<gene>
    <name evidence="1" type="ORF">MSG28_008450</name>
</gene>
<proteinExistence type="predicted"/>
<name>A0ACC0J5V2_CHOFU</name>
<protein>
    <submittedName>
        <fullName evidence="1">Uncharacterized protein</fullName>
    </submittedName>
</protein>
<keyword evidence="2" id="KW-1185">Reference proteome</keyword>
<comment type="caution">
    <text evidence="1">The sequence shown here is derived from an EMBL/GenBank/DDBJ whole genome shotgun (WGS) entry which is preliminary data.</text>
</comment>
<organism evidence="1 2">
    <name type="scientific">Choristoneura fumiferana</name>
    <name type="common">Spruce budworm moth</name>
    <name type="synonym">Archips fumiferana</name>
    <dbReference type="NCBI Taxonomy" id="7141"/>
    <lineage>
        <taxon>Eukaryota</taxon>
        <taxon>Metazoa</taxon>
        <taxon>Ecdysozoa</taxon>
        <taxon>Arthropoda</taxon>
        <taxon>Hexapoda</taxon>
        <taxon>Insecta</taxon>
        <taxon>Pterygota</taxon>
        <taxon>Neoptera</taxon>
        <taxon>Endopterygota</taxon>
        <taxon>Lepidoptera</taxon>
        <taxon>Glossata</taxon>
        <taxon>Ditrysia</taxon>
        <taxon>Tortricoidea</taxon>
        <taxon>Tortricidae</taxon>
        <taxon>Tortricinae</taxon>
        <taxon>Choristoneura</taxon>
    </lineage>
</organism>